<accession>A0ABP0PS90</accession>
<feature type="region of interest" description="Disordered" evidence="1">
    <location>
        <begin position="27"/>
        <end position="79"/>
    </location>
</feature>
<name>A0ABP0PS90_9DINO</name>
<dbReference type="EMBL" id="CAXAMM010038556">
    <property type="protein sequence ID" value="CAK9078895.1"/>
    <property type="molecule type" value="Genomic_DNA"/>
</dbReference>
<feature type="region of interest" description="Disordered" evidence="1">
    <location>
        <begin position="177"/>
        <end position="211"/>
    </location>
</feature>
<comment type="caution">
    <text evidence="2">The sequence shown here is derived from an EMBL/GenBank/DDBJ whole genome shotgun (WGS) entry which is preliminary data.</text>
</comment>
<feature type="compositionally biased region" description="Basic and acidic residues" evidence="1">
    <location>
        <begin position="27"/>
        <end position="37"/>
    </location>
</feature>
<keyword evidence="3" id="KW-1185">Reference proteome</keyword>
<evidence type="ECO:0000313" key="2">
    <source>
        <dbReference type="EMBL" id="CAK9078895.1"/>
    </source>
</evidence>
<organism evidence="2 3">
    <name type="scientific">Durusdinium trenchii</name>
    <dbReference type="NCBI Taxonomy" id="1381693"/>
    <lineage>
        <taxon>Eukaryota</taxon>
        <taxon>Sar</taxon>
        <taxon>Alveolata</taxon>
        <taxon>Dinophyceae</taxon>
        <taxon>Suessiales</taxon>
        <taxon>Symbiodiniaceae</taxon>
        <taxon>Durusdinium</taxon>
    </lineage>
</organism>
<evidence type="ECO:0008006" key="4">
    <source>
        <dbReference type="Google" id="ProtNLM"/>
    </source>
</evidence>
<evidence type="ECO:0000256" key="1">
    <source>
        <dbReference type="SAM" id="MobiDB-lite"/>
    </source>
</evidence>
<sequence>ALHWPKSAPFQPPGGVRFVARPHMEKLEENESGRWPELHGGPEGQYHKEATGRWRSLSQPSAPRRSSTDGGSAVDTTVDPEVMAFQKAARHVKLETGKLWDAAQRRLDSKTFENLKRQEELERAQAEVAFEKARLEATWAMLRQSADRQALAEIAQRASGGEGRCLSVEKARQLFDPSGLASCRRSGSSRREEKHRKPPRPKDPKAAMGGA</sequence>
<feature type="compositionally biased region" description="Polar residues" evidence="1">
    <location>
        <begin position="56"/>
        <end position="70"/>
    </location>
</feature>
<protein>
    <recommendedName>
        <fullName evidence="4">Clathrin light chain</fullName>
    </recommendedName>
</protein>
<gene>
    <name evidence="2" type="ORF">SCF082_LOCUS37665</name>
</gene>
<dbReference type="Proteomes" id="UP001642464">
    <property type="component" value="Unassembled WGS sequence"/>
</dbReference>
<proteinExistence type="predicted"/>
<evidence type="ECO:0000313" key="3">
    <source>
        <dbReference type="Proteomes" id="UP001642464"/>
    </source>
</evidence>
<feature type="non-terminal residue" evidence="2">
    <location>
        <position position="1"/>
    </location>
</feature>
<reference evidence="2 3" key="1">
    <citation type="submission" date="2024-02" db="EMBL/GenBank/DDBJ databases">
        <authorList>
            <person name="Chen Y."/>
            <person name="Shah S."/>
            <person name="Dougan E. K."/>
            <person name="Thang M."/>
            <person name="Chan C."/>
        </authorList>
    </citation>
    <scope>NUCLEOTIDE SEQUENCE [LARGE SCALE GENOMIC DNA]</scope>
</reference>